<dbReference type="SUPFAM" id="SSF55073">
    <property type="entry name" value="Nucleotide cyclase"/>
    <property type="match status" value="1"/>
</dbReference>
<comment type="catalytic activity">
    <reaction evidence="2">
        <text>2 GTP = 3',3'-c-di-GMP + 2 diphosphate</text>
        <dbReference type="Rhea" id="RHEA:24898"/>
        <dbReference type="ChEBI" id="CHEBI:33019"/>
        <dbReference type="ChEBI" id="CHEBI:37565"/>
        <dbReference type="ChEBI" id="CHEBI:58805"/>
        <dbReference type="EC" id="2.7.7.65"/>
    </reaction>
</comment>
<dbReference type="InterPro" id="IPR029787">
    <property type="entry name" value="Nucleotide_cyclase"/>
</dbReference>
<accession>A0ABU9IVK2</accession>
<keyword evidence="3" id="KW-1133">Transmembrane helix</keyword>
<organism evidence="5 6">
    <name type="scientific">Pseudoxanthomonas putridarboris</name>
    <dbReference type="NCBI Taxonomy" id="752605"/>
    <lineage>
        <taxon>Bacteria</taxon>
        <taxon>Pseudomonadati</taxon>
        <taxon>Pseudomonadota</taxon>
        <taxon>Gammaproteobacteria</taxon>
        <taxon>Lysobacterales</taxon>
        <taxon>Lysobacteraceae</taxon>
        <taxon>Pseudoxanthomonas</taxon>
    </lineage>
</organism>
<feature type="transmembrane region" description="Helical" evidence="3">
    <location>
        <begin position="133"/>
        <end position="155"/>
    </location>
</feature>
<comment type="caution">
    <text evidence="5">The sequence shown here is derived from an EMBL/GenBank/DDBJ whole genome shotgun (WGS) entry which is preliminary data.</text>
</comment>
<evidence type="ECO:0000259" key="4">
    <source>
        <dbReference type="PROSITE" id="PS50887"/>
    </source>
</evidence>
<proteinExistence type="predicted"/>
<dbReference type="EC" id="2.7.7.65" evidence="1"/>
<dbReference type="PANTHER" id="PTHR45138">
    <property type="entry name" value="REGULATORY COMPONENTS OF SENSORY TRANSDUCTION SYSTEM"/>
    <property type="match status" value="1"/>
</dbReference>
<dbReference type="Proteomes" id="UP001459204">
    <property type="component" value="Unassembled WGS sequence"/>
</dbReference>
<dbReference type="PROSITE" id="PS50887">
    <property type="entry name" value="GGDEF"/>
    <property type="match status" value="1"/>
</dbReference>
<dbReference type="RefSeq" id="WP_341724164.1">
    <property type="nucleotide sequence ID" value="NZ_JBBWWT010000001.1"/>
</dbReference>
<evidence type="ECO:0000313" key="6">
    <source>
        <dbReference type="Proteomes" id="UP001459204"/>
    </source>
</evidence>
<keyword evidence="5" id="KW-0548">Nucleotidyltransferase</keyword>
<dbReference type="InterPro" id="IPR043128">
    <property type="entry name" value="Rev_trsase/Diguanyl_cyclase"/>
</dbReference>
<gene>
    <name evidence="5" type="ORF">AAD027_01070</name>
</gene>
<feature type="transmembrane region" description="Helical" evidence="3">
    <location>
        <begin position="25"/>
        <end position="45"/>
    </location>
</feature>
<reference evidence="5 6" key="1">
    <citation type="submission" date="2024-04" db="EMBL/GenBank/DDBJ databases">
        <title>Draft genome sequence of Pseudoxanthomonas putridarboris WD12.</title>
        <authorList>
            <person name="Oh J."/>
        </authorList>
    </citation>
    <scope>NUCLEOTIDE SEQUENCE [LARGE SCALE GENOMIC DNA]</scope>
    <source>
        <strain evidence="5 6">WD12</strain>
    </source>
</reference>
<dbReference type="Gene3D" id="3.30.70.270">
    <property type="match status" value="1"/>
</dbReference>
<dbReference type="GO" id="GO:0052621">
    <property type="term" value="F:diguanylate cyclase activity"/>
    <property type="evidence" value="ECO:0007669"/>
    <property type="project" value="UniProtKB-EC"/>
</dbReference>
<dbReference type="SMART" id="SM00267">
    <property type="entry name" value="GGDEF"/>
    <property type="match status" value="1"/>
</dbReference>
<dbReference type="CDD" id="cd01949">
    <property type="entry name" value="GGDEF"/>
    <property type="match status" value="1"/>
</dbReference>
<dbReference type="InterPro" id="IPR000160">
    <property type="entry name" value="GGDEF_dom"/>
</dbReference>
<dbReference type="NCBIfam" id="TIGR00254">
    <property type="entry name" value="GGDEF"/>
    <property type="match status" value="1"/>
</dbReference>
<feature type="transmembrane region" description="Helical" evidence="3">
    <location>
        <begin position="100"/>
        <end position="117"/>
    </location>
</feature>
<feature type="transmembrane region" description="Helical" evidence="3">
    <location>
        <begin position="281"/>
        <end position="302"/>
    </location>
</feature>
<keyword evidence="6" id="KW-1185">Reference proteome</keyword>
<evidence type="ECO:0000313" key="5">
    <source>
        <dbReference type="EMBL" id="MEL1262965.1"/>
    </source>
</evidence>
<keyword evidence="3" id="KW-0812">Transmembrane</keyword>
<name>A0ABU9IVK2_9GAMM</name>
<dbReference type="Pfam" id="PF00990">
    <property type="entry name" value="GGDEF"/>
    <property type="match status" value="1"/>
</dbReference>
<protein>
    <recommendedName>
        <fullName evidence="1">diguanylate cyclase</fullName>
        <ecNumber evidence="1">2.7.7.65</ecNumber>
    </recommendedName>
</protein>
<keyword evidence="5" id="KW-0808">Transferase</keyword>
<feature type="transmembrane region" description="Helical" evidence="3">
    <location>
        <begin position="246"/>
        <end position="269"/>
    </location>
</feature>
<dbReference type="EMBL" id="JBBWWT010000001">
    <property type="protein sequence ID" value="MEL1262965.1"/>
    <property type="molecule type" value="Genomic_DNA"/>
</dbReference>
<dbReference type="PANTHER" id="PTHR45138:SF9">
    <property type="entry name" value="DIGUANYLATE CYCLASE DGCM-RELATED"/>
    <property type="match status" value="1"/>
</dbReference>
<feature type="transmembrane region" description="Helical" evidence="3">
    <location>
        <begin position="211"/>
        <end position="234"/>
    </location>
</feature>
<keyword evidence="3" id="KW-0472">Membrane</keyword>
<sequence>MVGQQEPSTQEQAVRAPSDVQPHRLVFNAVLVAVVVFLASGLGILSRPEHQLAAFWPTNALLLGLFARRPALASPAGWAAAALGYVAADLLTGSSLPTTLRLTAANLAGVVAGYLMFRRIRLEDRRLQHPLSMLWVLVVSFVAAAAATVVGSVTAHMLVHMDLPKAIGIWFSAELVSYVAILPVVLLAPSLPAFAREFRQYLARVRHTPSLALPLAALALAILLGVLIGGPGAIAFPVPALLWCALAYRLFTTALVTLLLCVWTLIAIANGAIDLQLQDGGGLSVISLRMGMALLAVAPLTVAGVNAARNQLLAALNHAANHDALTGALSRSAFLRRGRGILEQAARSQGTVVAMMLDIDHFKSVNDRHGHAAGDAVLTAFVQRVRAQLRDDDLLGRFGGEEFAVLMPGRDASAASAVAERLCQVASEPIPLDDGRVLDITVSVGLAVLAGENEARLETLLNRADNALYRAKAMGRNRVATADP</sequence>
<dbReference type="InterPro" id="IPR050469">
    <property type="entry name" value="Diguanylate_Cyclase"/>
</dbReference>
<evidence type="ECO:0000256" key="3">
    <source>
        <dbReference type="SAM" id="Phobius"/>
    </source>
</evidence>
<feature type="domain" description="GGDEF" evidence="4">
    <location>
        <begin position="350"/>
        <end position="484"/>
    </location>
</feature>
<evidence type="ECO:0000256" key="2">
    <source>
        <dbReference type="ARBA" id="ARBA00034247"/>
    </source>
</evidence>
<evidence type="ECO:0000256" key="1">
    <source>
        <dbReference type="ARBA" id="ARBA00012528"/>
    </source>
</evidence>
<feature type="transmembrane region" description="Helical" evidence="3">
    <location>
        <begin position="167"/>
        <end position="191"/>
    </location>
</feature>